<keyword evidence="5 12" id="KW-0812">Transmembrane</keyword>
<feature type="compositionally biased region" description="Low complexity" evidence="14">
    <location>
        <begin position="651"/>
        <end position="661"/>
    </location>
</feature>
<evidence type="ECO:0000256" key="6">
    <source>
        <dbReference type="ARBA" id="ARBA00022737"/>
    </source>
</evidence>
<evidence type="ECO:0000256" key="8">
    <source>
        <dbReference type="ARBA" id="ARBA00023065"/>
    </source>
</evidence>
<evidence type="ECO:0000313" key="19">
    <source>
        <dbReference type="Proteomes" id="UP000261380"/>
    </source>
</evidence>
<dbReference type="Pfam" id="PF25562">
    <property type="entry name" value="CNBH_CNNM2_C"/>
    <property type="match status" value="1"/>
</dbReference>
<evidence type="ECO:0000259" key="16">
    <source>
        <dbReference type="PROSITE" id="PS51371"/>
    </source>
</evidence>
<keyword evidence="19" id="KW-1185">Reference proteome</keyword>
<feature type="transmembrane region" description="Helical" evidence="13">
    <location>
        <begin position="234"/>
        <end position="255"/>
    </location>
</feature>
<dbReference type="InterPro" id="IPR045095">
    <property type="entry name" value="ACDP"/>
</dbReference>
<evidence type="ECO:0000256" key="15">
    <source>
        <dbReference type="SAM" id="SignalP"/>
    </source>
</evidence>
<dbReference type="Pfam" id="PF25511">
    <property type="entry name" value="Ig_CNNM4_N"/>
    <property type="match status" value="1"/>
</dbReference>
<keyword evidence="7 12" id="KW-1133">Transmembrane helix</keyword>
<keyword evidence="4" id="KW-1003">Cell membrane</keyword>
<evidence type="ECO:0000259" key="17">
    <source>
        <dbReference type="PROSITE" id="PS51846"/>
    </source>
</evidence>
<name>A0A3B5LXD8_9TELE</name>
<feature type="signal peptide" evidence="15">
    <location>
        <begin position="1"/>
        <end position="28"/>
    </location>
</feature>
<comment type="similarity">
    <text evidence="2 13">Belongs to the ACDP family.</text>
</comment>
<dbReference type="Ensembl" id="ENSXCOT00000015763.1">
    <property type="protein sequence ID" value="ENSXCOP00000015570.1"/>
    <property type="gene ID" value="ENSXCOG00000011771.1"/>
</dbReference>
<dbReference type="InterPro" id="IPR002550">
    <property type="entry name" value="CNNM"/>
</dbReference>
<dbReference type="Pfam" id="PF00571">
    <property type="entry name" value="CBS"/>
    <property type="match status" value="1"/>
</dbReference>
<sequence>MATDSSGLGFPLTLFVFLCVLAGREAEAATRESKGGTQIFGMRLEKSDKPAGMTNDGMIQVTEGSQNLFRFYGTHLLPNSSELIRFAELDEVEHRSLNRTCPEHSNGMLVKGRMQVNYRNNAGVVNITVNKLRKNEDKKVFGLCILDPQENKWFLLEEKELRVLVVEEESTSLLPLWLEVILICCLLVLSGMFSGLNLGLMALDPMELRIVQSCGTDKEKKYARRIEPIRRKGNYLLCSLLLGNVLVNTTLTILLDDLTKSGLGAVVASTVGIVIFGEIVPQALCSRHGLAVGANTILLTKLFMLLTFPLSWPISKILDCVLGQEIGTVYNREKLVEMLKVTEPYNDLVKEELNMIQGALELRTKTVEDIMTPLGNCFMISSDAVLDFNTMSEIMESGYTRIPVYEHEQSNIVDILFVKDLAFVDPDDCTTLKTITKFYNHSVHFVFHDTKLDAMLEEFKKGKSHLAIVQKVNNEGEGDPFYEVLGLVTLEDVIEEIIKSEILDESDLYTDNRTRRKVAPDKNKRDFSAFKHESESKVKISPQLLLAAHRFLATGGGFTEETDTMLLSHSITSHSTKQAALLLISVLNPQGRVEVEAGNENMKFEAGAFSYYGVMALNASTLEFRSPSHLSGLNRTASLSGTDRTDSLAVSGSNSQLNSQLNSSMASQHYIPDFNVRALTDLQFVKITRSQYQNGLIASRLDSTPQSPESSLYNPEEITPPAAITITDLGADSAIMENGTDEKTLLLLLNEQTPPPPTANHHHNHLDNSV</sequence>
<evidence type="ECO:0000256" key="4">
    <source>
        <dbReference type="ARBA" id="ARBA00022475"/>
    </source>
</evidence>
<dbReference type="GO" id="GO:0015081">
    <property type="term" value="F:sodium ion transmembrane transporter activity"/>
    <property type="evidence" value="ECO:0007669"/>
    <property type="project" value="TreeGrafter"/>
</dbReference>
<dbReference type="PROSITE" id="PS51371">
    <property type="entry name" value="CBS"/>
    <property type="match status" value="1"/>
</dbReference>
<dbReference type="STRING" id="32473.ENSXCOP00000015570"/>
<dbReference type="InterPro" id="IPR057492">
    <property type="entry name" value="Ig_CNNM1/2/4_N"/>
</dbReference>
<keyword evidence="15" id="KW-0732">Signal</keyword>
<accession>A0A3B5LXD8</accession>
<keyword evidence="6" id="KW-0677">Repeat</keyword>
<keyword evidence="9 11" id="KW-0129">CBS domain</keyword>
<evidence type="ECO:0000313" key="18">
    <source>
        <dbReference type="Ensembl" id="ENSXCOP00000015570.1"/>
    </source>
</evidence>
<reference evidence="18" key="2">
    <citation type="submission" date="2025-09" db="UniProtKB">
        <authorList>
            <consortium name="Ensembl"/>
        </authorList>
    </citation>
    <scope>IDENTIFICATION</scope>
</reference>
<organism evidence="18 19">
    <name type="scientific">Xiphophorus couchianus</name>
    <name type="common">Monterrey platyfish</name>
    <dbReference type="NCBI Taxonomy" id="32473"/>
    <lineage>
        <taxon>Eukaryota</taxon>
        <taxon>Metazoa</taxon>
        <taxon>Chordata</taxon>
        <taxon>Craniata</taxon>
        <taxon>Vertebrata</taxon>
        <taxon>Euteleostomi</taxon>
        <taxon>Actinopterygii</taxon>
        <taxon>Neopterygii</taxon>
        <taxon>Teleostei</taxon>
        <taxon>Neoteleostei</taxon>
        <taxon>Acanthomorphata</taxon>
        <taxon>Ovalentaria</taxon>
        <taxon>Atherinomorphae</taxon>
        <taxon>Cyprinodontiformes</taxon>
        <taxon>Poeciliidae</taxon>
        <taxon>Poeciliinae</taxon>
        <taxon>Xiphophorus</taxon>
    </lineage>
</organism>
<feature type="chain" id="PRO_5017368385" description="Metal transporter" evidence="15">
    <location>
        <begin position="29"/>
        <end position="770"/>
    </location>
</feature>
<feature type="transmembrane region" description="Helical" evidence="13">
    <location>
        <begin position="261"/>
        <end position="280"/>
    </location>
</feature>
<reference evidence="18" key="1">
    <citation type="submission" date="2025-08" db="UniProtKB">
        <authorList>
            <consortium name="Ensembl"/>
        </authorList>
    </citation>
    <scope>IDENTIFICATION</scope>
</reference>
<evidence type="ECO:0000256" key="3">
    <source>
        <dbReference type="ARBA" id="ARBA00022448"/>
    </source>
</evidence>
<comment type="function">
    <text evidence="13">Metal transporter.</text>
</comment>
<dbReference type="InterPro" id="IPR046342">
    <property type="entry name" value="CBS_dom_sf"/>
</dbReference>
<proteinExistence type="inferred from homology"/>
<dbReference type="InterPro" id="IPR000644">
    <property type="entry name" value="CBS_dom"/>
</dbReference>
<feature type="domain" description="CNNM transmembrane" evidence="17">
    <location>
        <begin position="172"/>
        <end position="352"/>
    </location>
</feature>
<dbReference type="SUPFAM" id="SSF54631">
    <property type="entry name" value="CBS-domain pair"/>
    <property type="match status" value="1"/>
</dbReference>
<dbReference type="GO" id="GO:0005886">
    <property type="term" value="C:plasma membrane"/>
    <property type="evidence" value="ECO:0007669"/>
    <property type="project" value="UniProtKB-SubCell"/>
</dbReference>
<evidence type="ECO:0000256" key="13">
    <source>
        <dbReference type="RuleBase" id="RU369091"/>
    </source>
</evidence>
<dbReference type="PROSITE" id="PS51846">
    <property type="entry name" value="CNNM"/>
    <property type="match status" value="1"/>
</dbReference>
<feature type="transmembrane region" description="Helical" evidence="13">
    <location>
        <begin position="176"/>
        <end position="200"/>
    </location>
</feature>
<evidence type="ECO:0000256" key="2">
    <source>
        <dbReference type="ARBA" id="ARBA00010484"/>
    </source>
</evidence>
<evidence type="ECO:0000256" key="7">
    <source>
        <dbReference type="ARBA" id="ARBA00022989"/>
    </source>
</evidence>
<feature type="transmembrane region" description="Helical" evidence="13">
    <location>
        <begin position="292"/>
        <end position="312"/>
    </location>
</feature>
<dbReference type="Proteomes" id="UP000261380">
    <property type="component" value="Unplaced"/>
</dbReference>
<comment type="subcellular location">
    <subcellularLocation>
        <location evidence="1 13">Cell membrane</location>
        <topology evidence="1 13">Multi-pass membrane protein</topology>
    </subcellularLocation>
</comment>
<evidence type="ECO:0000256" key="1">
    <source>
        <dbReference type="ARBA" id="ARBA00004651"/>
    </source>
</evidence>
<protein>
    <recommendedName>
        <fullName evidence="13">Metal transporter</fullName>
    </recommendedName>
</protein>
<dbReference type="PANTHER" id="PTHR12064">
    <property type="entry name" value="METAL TRANSPORTER CNNM"/>
    <property type="match status" value="1"/>
</dbReference>
<evidence type="ECO:0000256" key="12">
    <source>
        <dbReference type="PROSITE-ProRule" id="PRU01193"/>
    </source>
</evidence>
<dbReference type="GO" id="GO:0010960">
    <property type="term" value="P:magnesium ion homeostasis"/>
    <property type="evidence" value="ECO:0007669"/>
    <property type="project" value="InterPro"/>
</dbReference>
<keyword evidence="10 12" id="KW-0472">Membrane</keyword>
<feature type="region of interest" description="Disordered" evidence="14">
    <location>
        <begin position="635"/>
        <end position="661"/>
    </location>
</feature>
<dbReference type="Gene3D" id="3.10.580.10">
    <property type="entry name" value="CBS-domain"/>
    <property type="match status" value="1"/>
</dbReference>
<evidence type="ECO:0000256" key="10">
    <source>
        <dbReference type="ARBA" id="ARBA00023136"/>
    </source>
</evidence>
<feature type="domain" description="CBS" evidence="16">
    <location>
        <begin position="439"/>
        <end position="505"/>
    </location>
</feature>
<dbReference type="FunFam" id="3.10.580.10:FF:000001">
    <property type="entry name" value="Putative metal transporter CNNM3 isoform 2"/>
    <property type="match status" value="1"/>
</dbReference>
<evidence type="ECO:0000256" key="9">
    <source>
        <dbReference type="ARBA" id="ARBA00023122"/>
    </source>
</evidence>
<evidence type="ECO:0000256" key="11">
    <source>
        <dbReference type="PROSITE-ProRule" id="PRU00703"/>
    </source>
</evidence>
<dbReference type="GO" id="GO:0015095">
    <property type="term" value="F:magnesium ion transmembrane transporter activity"/>
    <property type="evidence" value="ECO:0007669"/>
    <property type="project" value="TreeGrafter"/>
</dbReference>
<keyword evidence="8" id="KW-0406">Ion transport</keyword>
<evidence type="ECO:0000256" key="5">
    <source>
        <dbReference type="ARBA" id="ARBA00022692"/>
    </source>
</evidence>
<feature type="region of interest" description="Disordered" evidence="14">
    <location>
        <begin position="751"/>
        <end position="770"/>
    </location>
</feature>
<dbReference type="CDD" id="cd04590">
    <property type="entry name" value="CBS_pair_CorC_HlyC_assoc"/>
    <property type="match status" value="1"/>
</dbReference>
<keyword evidence="3" id="KW-0813">Transport</keyword>
<evidence type="ECO:0000256" key="14">
    <source>
        <dbReference type="SAM" id="MobiDB-lite"/>
    </source>
</evidence>
<dbReference type="GeneTree" id="ENSGT00940000156317"/>
<dbReference type="PANTHER" id="PTHR12064:SF26">
    <property type="entry name" value="METAL TRANSPORTER CNNM4"/>
    <property type="match status" value="1"/>
</dbReference>
<dbReference type="Pfam" id="PF01595">
    <property type="entry name" value="CNNM"/>
    <property type="match status" value="1"/>
</dbReference>
<dbReference type="AlphaFoldDB" id="A0A3B5LXD8"/>
<dbReference type="InterPro" id="IPR044751">
    <property type="entry name" value="Ion_transp-like_CBS"/>
</dbReference>